<dbReference type="HAMAP" id="MF_01331_B">
    <property type="entry name" value="Ribosomal_uL22_B"/>
    <property type="match status" value="1"/>
</dbReference>
<dbReference type="PANTHER" id="PTHR13501">
    <property type="entry name" value="CHLOROPLAST 50S RIBOSOMAL PROTEIN L22-RELATED"/>
    <property type="match status" value="1"/>
</dbReference>
<evidence type="ECO:0000256" key="1">
    <source>
        <dbReference type="ARBA" id="ARBA00003478"/>
    </source>
</evidence>
<evidence type="ECO:0000256" key="9">
    <source>
        <dbReference type="ARBA" id="ARBA00035207"/>
    </source>
</evidence>
<dbReference type="PANTHER" id="PTHR13501:SF8">
    <property type="entry name" value="LARGE RIBOSOMAL SUBUNIT PROTEIN UL22M"/>
    <property type="match status" value="1"/>
</dbReference>
<dbReference type="CDD" id="cd00336">
    <property type="entry name" value="Ribosomal_L22"/>
    <property type="match status" value="1"/>
</dbReference>
<evidence type="ECO:0000256" key="5">
    <source>
        <dbReference type="ARBA" id="ARBA00022884"/>
    </source>
</evidence>
<accession>A0A1W2CX80</accession>
<dbReference type="Proteomes" id="UP000287547">
    <property type="component" value="Unassembled WGS sequence"/>
</dbReference>
<dbReference type="InterPro" id="IPR001063">
    <property type="entry name" value="Ribosomal_uL22"/>
</dbReference>
<dbReference type="Gene3D" id="3.90.470.10">
    <property type="entry name" value="Ribosomal protein L22/L17"/>
    <property type="match status" value="1"/>
</dbReference>
<dbReference type="Proteomes" id="UP000192674">
    <property type="component" value="Unassembled WGS sequence"/>
</dbReference>
<dbReference type="EMBL" id="FWXV01000002">
    <property type="protein sequence ID" value="SMC89875.1"/>
    <property type="molecule type" value="Genomic_DNA"/>
</dbReference>
<sequence>MNARDEAAVEELPTAVARARYVRTTPMKARRVVELIKGRNASEALAVLQFAPQAASGPVAKVLASAMANAENNLSLDPETLWVSKAYVDEGPTLKRFRPRAQGRAYRIRKRTSHITVEVVSRPKPEAARKPGRKAAKKTSEKGSAS</sequence>
<reference evidence="16 17" key="1">
    <citation type="submission" date="2017-04" db="EMBL/GenBank/DDBJ databases">
        <authorList>
            <person name="Afonso C.L."/>
            <person name="Miller P.J."/>
            <person name="Scott M.A."/>
            <person name="Spackman E."/>
            <person name="Goraichik I."/>
            <person name="Dimitrov K.M."/>
            <person name="Suarez D.L."/>
            <person name="Swayne D.E."/>
        </authorList>
    </citation>
    <scope>NUCLEOTIDE SEQUENCE [LARGE SCALE GENOMIC DNA]</scope>
    <source>
        <strain evidence="16 17">DSM 43828</strain>
    </source>
</reference>
<dbReference type="InterPro" id="IPR047867">
    <property type="entry name" value="Ribosomal_uL22_bac/org-type"/>
</dbReference>
<dbReference type="Pfam" id="PF00237">
    <property type="entry name" value="Ribosomal_L22"/>
    <property type="match status" value="1"/>
</dbReference>
<dbReference type="NCBIfam" id="TIGR01044">
    <property type="entry name" value="rplV_bact"/>
    <property type="match status" value="1"/>
</dbReference>
<comment type="subunit">
    <text evidence="3 10 12">Part of the 50S ribosomal subunit.</text>
</comment>
<evidence type="ECO:0000256" key="7">
    <source>
        <dbReference type="ARBA" id="ARBA00023274"/>
    </source>
</evidence>
<dbReference type="FunFam" id="3.90.470.10:FF:000002">
    <property type="entry name" value="50S ribosomal protein L22"/>
    <property type="match status" value="1"/>
</dbReference>
<evidence type="ECO:0000313" key="16">
    <source>
        <dbReference type="EMBL" id="SMC89875.1"/>
    </source>
</evidence>
<comment type="similarity">
    <text evidence="2 10 11">Belongs to the universal ribosomal protein uL22 family.</text>
</comment>
<keyword evidence="4 10" id="KW-0699">rRNA-binding</keyword>
<dbReference type="InterPro" id="IPR005727">
    <property type="entry name" value="Ribosomal_uL22_bac/chlpt-type"/>
</dbReference>
<feature type="region of interest" description="Disordered" evidence="14">
    <location>
        <begin position="116"/>
        <end position="146"/>
    </location>
</feature>
<evidence type="ECO:0000256" key="13">
    <source>
        <dbReference type="RuleBase" id="RU004008"/>
    </source>
</evidence>
<dbReference type="GO" id="GO:0022625">
    <property type="term" value="C:cytosolic large ribosomal subunit"/>
    <property type="evidence" value="ECO:0007669"/>
    <property type="project" value="TreeGrafter"/>
</dbReference>
<evidence type="ECO:0000313" key="18">
    <source>
        <dbReference type="Proteomes" id="UP000287547"/>
    </source>
</evidence>
<name>A0A1W2CX80_KIBAR</name>
<evidence type="ECO:0000313" key="17">
    <source>
        <dbReference type="Proteomes" id="UP000192674"/>
    </source>
</evidence>
<dbReference type="GO" id="GO:0006412">
    <property type="term" value="P:translation"/>
    <property type="evidence" value="ECO:0007669"/>
    <property type="project" value="UniProtKB-UniRule"/>
</dbReference>
<keyword evidence="17" id="KW-1185">Reference proteome</keyword>
<evidence type="ECO:0000256" key="3">
    <source>
        <dbReference type="ARBA" id="ARBA00011838"/>
    </source>
</evidence>
<comment type="function">
    <text evidence="10 13">This protein binds specifically to 23S rRNA; its binding is stimulated by other ribosomal proteins, e.g., L4, L17, and L20. It is important during the early stages of 50S assembly. It makes multiple contacts with different domains of the 23S rRNA in the assembled 50S subunit and ribosome.</text>
</comment>
<reference evidence="15 18" key="2">
    <citation type="submission" date="2018-05" db="EMBL/GenBank/DDBJ databases">
        <title>Evolution of GPA BGCs.</title>
        <authorList>
            <person name="Waglechner N."/>
            <person name="Wright G.D."/>
        </authorList>
    </citation>
    <scope>NUCLEOTIDE SEQUENCE [LARGE SCALE GENOMIC DNA]</scope>
    <source>
        <strain evidence="15 18">A82846</strain>
    </source>
</reference>
<keyword evidence="7 10" id="KW-0687">Ribonucleoprotein</keyword>
<evidence type="ECO:0000256" key="14">
    <source>
        <dbReference type="SAM" id="MobiDB-lite"/>
    </source>
</evidence>
<comment type="function">
    <text evidence="8">This protein binds specifically to 23S rRNA; its binding is stimulated by other ribosomal proteins, e.g. L4, L17, and L20. It is important during the early stages of 50S assembly. It makes multiple contacts with different domains of the 23S rRNA in the assembled 50S subunit and ribosome.</text>
</comment>
<evidence type="ECO:0000313" key="15">
    <source>
        <dbReference type="EMBL" id="RSM69821.1"/>
    </source>
</evidence>
<dbReference type="GO" id="GO:0003735">
    <property type="term" value="F:structural constituent of ribosome"/>
    <property type="evidence" value="ECO:0007669"/>
    <property type="project" value="InterPro"/>
</dbReference>
<evidence type="ECO:0000256" key="11">
    <source>
        <dbReference type="RuleBase" id="RU004005"/>
    </source>
</evidence>
<evidence type="ECO:0000256" key="4">
    <source>
        <dbReference type="ARBA" id="ARBA00022730"/>
    </source>
</evidence>
<dbReference type="InterPro" id="IPR036394">
    <property type="entry name" value="Ribosomal_uL22_sf"/>
</dbReference>
<dbReference type="GO" id="GO:0019843">
    <property type="term" value="F:rRNA binding"/>
    <property type="evidence" value="ECO:0007669"/>
    <property type="project" value="UniProtKB-UniRule"/>
</dbReference>
<dbReference type="OrthoDB" id="9805969at2"/>
<comment type="function">
    <text evidence="1 10">The globular domain of the protein is located near the polypeptide exit tunnel on the outside of the subunit, while an extended beta-hairpin is found that lines the wall of the exit tunnel in the center of the 70S ribosome.</text>
</comment>
<dbReference type="AlphaFoldDB" id="A0A1W2CX80"/>
<protein>
    <recommendedName>
        <fullName evidence="9 10">Large ribosomal subunit protein uL22</fullName>
    </recommendedName>
</protein>
<dbReference type="SUPFAM" id="SSF54843">
    <property type="entry name" value="Ribosomal protein L22"/>
    <property type="match status" value="1"/>
</dbReference>
<dbReference type="InterPro" id="IPR018260">
    <property type="entry name" value="Ribosomal_uL22_CS"/>
</dbReference>
<gene>
    <name evidence="10" type="primary">rplV</name>
    <name evidence="15" type="ORF">DMH04_45580</name>
    <name evidence="16" type="ORF">SAMN05661093_02608</name>
</gene>
<evidence type="ECO:0000256" key="8">
    <source>
        <dbReference type="ARBA" id="ARBA00025084"/>
    </source>
</evidence>
<keyword evidence="6 10" id="KW-0689">Ribosomal protein</keyword>
<keyword evidence="5 10" id="KW-0694">RNA-binding</keyword>
<evidence type="ECO:0000256" key="6">
    <source>
        <dbReference type="ARBA" id="ARBA00022980"/>
    </source>
</evidence>
<evidence type="ECO:0000256" key="12">
    <source>
        <dbReference type="RuleBase" id="RU004006"/>
    </source>
</evidence>
<evidence type="ECO:0000256" key="10">
    <source>
        <dbReference type="HAMAP-Rule" id="MF_01331"/>
    </source>
</evidence>
<evidence type="ECO:0000256" key="2">
    <source>
        <dbReference type="ARBA" id="ARBA00009451"/>
    </source>
</evidence>
<organism evidence="16 17">
    <name type="scientific">Kibdelosporangium aridum</name>
    <dbReference type="NCBI Taxonomy" id="2030"/>
    <lineage>
        <taxon>Bacteria</taxon>
        <taxon>Bacillati</taxon>
        <taxon>Actinomycetota</taxon>
        <taxon>Actinomycetes</taxon>
        <taxon>Pseudonocardiales</taxon>
        <taxon>Pseudonocardiaceae</taxon>
        <taxon>Kibdelosporangium</taxon>
    </lineage>
</organism>
<dbReference type="EMBL" id="QHKI01000069">
    <property type="protein sequence ID" value="RSM69821.1"/>
    <property type="molecule type" value="Genomic_DNA"/>
</dbReference>
<dbReference type="RefSeq" id="WP_035880244.1">
    <property type="nucleotide sequence ID" value="NZ_FWXV01000002.1"/>
</dbReference>
<dbReference type="PROSITE" id="PS00464">
    <property type="entry name" value="RIBOSOMAL_L22"/>
    <property type="match status" value="1"/>
</dbReference>
<proteinExistence type="inferred from homology"/>